<comment type="caution">
    <text evidence="1">The sequence shown here is derived from an EMBL/GenBank/DDBJ whole genome shotgun (WGS) entry which is preliminary data.</text>
</comment>
<organism evidence="1 2">
    <name type="scientific">Nonomuraea monospora</name>
    <dbReference type="NCBI Taxonomy" id="568818"/>
    <lineage>
        <taxon>Bacteria</taxon>
        <taxon>Bacillati</taxon>
        <taxon>Actinomycetota</taxon>
        <taxon>Actinomycetes</taxon>
        <taxon>Streptosporangiales</taxon>
        <taxon>Streptosporangiaceae</taxon>
        <taxon>Nonomuraea</taxon>
    </lineage>
</organism>
<evidence type="ECO:0008006" key="3">
    <source>
        <dbReference type="Google" id="ProtNLM"/>
    </source>
</evidence>
<dbReference type="InterPro" id="IPR025799">
    <property type="entry name" value="Arg_MeTrfase"/>
</dbReference>
<dbReference type="CDD" id="cd02440">
    <property type="entry name" value="AdoMet_MTases"/>
    <property type="match status" value="1"/>
</dbReference>
<dbReference type="PANTHER" id="PTHR11006:SF4">
    <property type="entry name" value="PROTEIN ARGININE N-METHYLTRANSFERASE 7"/>
    <property type="match status" value="1"/>
</dbReference>
<proteinExistence type="predicted"/>
<sequence>MDTDPGRGIRPDLWPSVGEYPLYDPFLYYSMTHDVLRNDAFRAALRQVAGGRTVLDIGTGQDLNWALEAARHGARAVHAVEAIERSHAMAAKRLAQAPQRDRIELVHGTSFGLHLPERAEVCVAELVGSIASAEGMLAAVSDAHARLLAPGAVVIPAACRTIAGAVCLRDMFADGLGFSRDALPYLQKVFDLCGRPFDVRLTVSNPDPASVLSSTAAVETLRFDGSQPLDEKTDQRLTIERDGAVDGLLLWIVLDAGDGTRPIDSLHDRTSWTPAYLPLYDTPVEARAGDVLDVTFERRTSDDGVHPDYLVNASLTTSAGTVEGSSVSTHHGPDLGTNALHRHLLIG</sequence>
<evidence type="ECO:0000313" key="2">
    <source>
        <dbReference type="Proteomes" id="UP001499843"/>
    </source>
</evidence>
<evidence type="ECO:0000313" key="1">
    <source>
        <dbReference type="EMBL" id="GAA2207633.1"/>
    </source>
</evidence>
<gene>
    <name evidence="1" type="ORF">GCM10009850_030910</name>
</gene>
<protein>
    <recommendedName>
        <fullName evidence="3">Protein arginine N-methyltransferase 1</fullName>
    </recommendedName>
</protein>
<dbReference type="PANTHER" id="PTHR11006">
    <property type="entry name" value="PROTEIN ARGININE N-METHYLTRANSFERASE"/>
    <property type="match status" value="1"/>
</dbReference>
<dbReference type="SUPFAM" id="SSF53335">
    <property type="entry name" value="S-adenosyl-L-methionine-dependent methyltransferases"/>
    <property type="match status" value="1"/>
</dbReference>
<dbReference type="EMBL" id="BAAAQX010000006">
    <property type="protein sequence ID" value="GAA2207633.1"/>
    <property type="molecule type" value="Genomic_DNA"/>
</dbReference>
<keyword evidence="2" id="KW-1185">Reference proteome</keyword>
<reference evidence="2" key="1">
    <citation type="journal article" date="2019" name="Int. J. Syst. Evol. Microbiol.">
        <title>The Global Catalogue of Microorganisms (GCM) 10K type strain sequencing project: providing services to taxonomists for standard genome sequencing and annotation.</title>
        <authorList>
            <consortium name="The Broad Institute Genomics Platform"/>
            <consortium name="The Broad Institute Genome Sequencing Center for Infectious Disease"/>
            <person name="Wu L."/>
            <person name="Ma J."/>
        </authorList>
    </citation>
    <scope>NUCLEOTIDE SEQUENCE [LARGE SCALE GENOMIC DNA]</scope>
    <source>
        <strain evidence="2">JCM 16114</strain>
    </source>
</reference>
<accession>A0ABP5PAS9</accession>
<dbReference type="Proteomes" id="UP001499843">
    <property type="component" value="Unassembled WGS sequence"/>
</dbReference>
<name>A0ABP5PAS9_9ACTN</name>
<dbReference type="Gene3D" id="3.40.50.150">
    <property type="entry name" value="Vaccinia Virus protein VP39"/>
    <property type="match status" value="1"/>
</dbReference>
<dbReference type="InterPro" id="IPR029063">
    <property type="entry name" value="SAM-dependent_MTases_sf"/>
</dbReference>
<dbReference type="Gene3D" id="2.70.160.11">
    <property type="entry name" value="Hnrnp arginine n-methyltransferase1"/>
    <property type="match status" value="1"/>
</dbReference>